<dbReference type="PANTHER" id="PTHR10027:SF10">
    <property type="entry name" value="SLOWPOKE 2, ISOFORM D"/>
    <property type="match status" value="1"/>
</dbReference>
<dbReference type="PROSITE" id="PS51201">
    <property type="entry name" value="RCK_N"/>
    <property type="match status" value="1"/>
</dbReference>
<dbReference type="Proteomes" id="UP000460949">
    <property type="component" value="Unassembled WGS sequence"/>
</dbReference>
<evidence type="ECO:0000256" key="11">
    <source>
        <dbReference type="ARBA" id="ARBA00034430"/>
    </source>
</evidence>
<dbReference type="PRINTS" id="PR00169">
    <property type="entry name" value="KCHANNEL"/>
</dbReference>
<dbReference type="RefSeq" id="WP_160835334.1">
    <property type="nucleotide sequence ID" value="NZ_WMET01000001.1"/>
</dbReference>
<keyword evidence="10" id="KW-0407">Ion channel</keyword>
<keyword evidence="4 12" id="KW-0812">Transmembrane</keyword>
<keyword evidence="8" id="KW-0406">Ion transport</keyword>
<gene>
    <name evidence="14" type="ORF">GLW04_03280</name>
</gene>
<dbReference type="Gene3D" id="3.40.50.720">
    <property type="entry name" value="NAD(P)-binding Rossmann-like Domain"/>
    <property type="match status" value="1"/>
</dbReference>
<dbReference type="GO" id="GO:0005267">
    <property type="term" value="F:potassium channel activity"/>
    <property type="evidence" value="ECO:0007669"/>
    <property type="project" value="UniProtKB-KW"/>
</dbReference>
<evidence type="ECO:0000256" key="9">
    <source>
        <dbReference type="ARBA" id="ARBA00023136"/>
    </source>
</evidence>
<reference evidence="14 15" key="1">
    <citation type="submission" date="2019-11" db="EMBL/GenBank/DDBJ databases">
        <title>Genome sequences of 17 halophilic strains isolated from different environments.</title>
        <authorList>
            <person name="Furrow R.E."/>
        </authorList>
    </citation>
    <scope>NUCLEOTIDE SEQUENCE [LARGE SCALE GENOMIC DNA]</scope>
    <source>
        <strain evidence="14 15">22511_23_Filter</strain>
    </source>
</reference>
<evidence type="ECO:0000256" key="8">
    <source>
        <dbReference type="ARBA" id="ARBA00023065"/>
    </source>
</evidence>
<evidence type="ECO:0000256" key="12">
    <source>
        <dbReference type="SAM" id="Phobius"/>
    </source>
</evidence>
<protein>
    <submittedName>
        <fullName evidence="14">Ion transporter</fullName>
    </submittedName>
</protein>
<keyword evidence="7 12" id="KW-1133">Transmembrane helix</keyword>
<proteinExistence type="predicted"/>
<evidence type="ECO:0000256" key="7">
    <source>
        <dbReference type="ARBA" id="ARBA00022989"/>
    </source>
</evidence>
<dbReference type="InterPro" id="IPR036291">
    <property type="entry name" value="NAD(P)-bd_dom_sf"/>
</dbReference>
<evidence type="ECO:0000256" key="6">
    <source>
        <dbReference type="ARBA" id="ARBA00022958"/>
    </source>
</evidence>
<evidence type="ECO:0000256" key="2">
    <source>
        <dbReference type="ARBA" id="ARBA00022448"/>
    </source>
</evidence>
<evidence type="ECO:0000259" key="13">
    <source>
        <dbReference type="PROSITE" id="PS51201"/>
    </source>
</evidence>
<evidence type="ECO:0000256" key="4">
    <source>
        <dbReference type="ARBA" id="ARBA00022692"/>
    </source>
</evidence>
<dbReference type="GO" id="GO:0005886">
    <property type="term" value="C:plasma membrane"/>
    <property type="evidence" value="ECO:0007669"/>
    <property type="project" value="UniProtKB-SubCell"/>
</dbReference>
<comment type="subcellular location">
    <subcellularLocation>
        <location evidence="1">Cell membrane</location>
        <topology evidence="1">Multi-pass membrane protein</topology>
    </subcellularLocation>
</comment>
<dbReference type="EMBL" id="WMET01000001">
    <property type="protein sequence ID" value="MYL18896.1"/>
    <property type="molecule type" value="Genomic_DNA"/>
</dbReference>
<evidence type="ECO:0000313" key="14">
    <source>
        <dbReference type="EMBL" id="MYL18896.1"/>
    </source>
</evidence>
<feature type="domain" description="RCK N-terminal" evidence="13">
    <location>
        <begin position="111"/>
        <end position="235"/>
    </location>
</feature>
<keyword evidence="2" id="KW-0813">Transport</keyword>
<evidence type="ECO:0000256" key="10">
    <source>
        <dbReference type="ARBA" id="ARBA00023303"/>
    </source>
</evidence>
<evidence type="ECO:0000256" key="3">
    <source>
        <dbReference type="ARBA" id="ARBA00022538"/>
    </source>
</evidence>
<evidence type="ECO:0000313" key="15">
    <source>
        <dbReference type="Proteomes" id="UP000460949"/>
    </source>
</evidence>
<dbReference type="Pfam" id="PF02254">
    <property type="entry name" value="TrkA_N"/>
    <property type="match status" value="1"/>
</dbReference>
<keyword evidence="9 12" id="KW-0472">Membrane</keyword>
<keyword evidence="5" id="KW-0631">Potassium channel</keyword>
<dbReference type="InterPro" id="IPR013099">
    <property type="entry name" value="K_chnl_dom"/>
</dbReference>
<comment type="catalytic activity">
    <reaction evidence="11">
        <text>K(+)(in) = K(+)(out)</text>
        <dbReference type="Rhea" id="RHEA:29463"/>
        <dbReference type="ChEBI" id="CHEBI:29103"/>
    </reaction>
</comment>
<evidence type="ECO:0000256" key="1">
    <source>
        <dbReference type="ARBA" id="ARBA00004651"/>
    </source>
</evidence>
<keyword evidence="6" id="KW-0630">Potassium</keyword>
<sequence length="332" mass="37271">MRNILLKFIRLDKTTLLIGSFLIIFGSTFTIMWIEPETFTSFHDSLWWVMTTISTVGYGDISPQTTAGRNFAMLLYLVGIGVLGVVISLIANAMGIFKKRKEEGKLSYHGKGHIVIVGWSKKAALAIDEILLADKDTEIVLIDEVEKEPLNMKRVHYIHGSPMKKDVLDKANLADSKSAIVFATDCSDNTRLVDGNSLLIAAALEKNAPHIHTTVEVLDRDHVPMFKHSKVDEVILSDEFVSRMLVRSSFQKGVSGLFNQLISRESGYDLRQIERKEEWQTYRDVVEEVTSQGGNVIAVGENMDIYKHLDDPLPDGAHIRVVCDEQTYNTLC</sequence>
<organism evidence="14 15">
    <name type="scientific">Halobacillus litoralis</name>
    <dbReference type="NCBI Taxonomy" id="45668"/>
    <lineage>
        <taxon>Bacteria</taxon>
        <taxon>Bacillati</taxon>
        <taxon>Bacillota</taxon>
        <taxon>Bacilli</taxon>
        <taxon>Bacillales</taxon>
        <taxon>Bacillaceae</taxon>
        <taxon>Halobacillus</taxon>
    </lineage>
</organism>
<feature type="transmembrane region" description="Helical" evidence="12">
    <location>
        <begin position="16"/>
        <end position="34"/>
    </location>
</feature>
<dbReference type="PANTHER" id="PTHR10027">
    <property type="entry name" value="CALCIUM-ACTIVATED POTASSIUM CHANNEL ALPHA CHAIN"/>
    <property type="match status" value="1"/>
</dbReference>
<name>A0A845DNA9_9BACI</name>
<keyword evidence="3" id="KW-0633">Potassium transport</keyword>
<comment type="caution">
    <text evidence="14">The sequence shown here is derived from an EMBL/GenBank/DDBJ whole genome shotgun (WGS) entry which is preliminary data.</text>
</comment>
<dbReference type="SUPFAM" id="SSF81324">
    <property type="entry name" value="Voltage-gated potassium channels"/>
    <property type="match status" value="1"/>
</dbReference>
<dbReference type="Pfam" id="PF07885">
    <property type="entry name" value="Ion_trans_2"/>
    <property type="match status" value="1"/>
</dbReference>
<dbReference type="InterPro" id="IPR047871">
    <property type="entry name" value="K_chnl_Slo-like"/>
</dbReference>
<dbReference type="AlphaFoldDB" id="A0A845DNA9"/>
<feature type="transmembrane region" description="Helical" evidence="12">
    <location>
        <begin position="73"/>
        <end position="97"/>
    </location>
</feature>
<dbReference type="SUPFAM" id="SSF51735">
    <property type="entry name" value="NAD(P)-binding Rossmann-fold domains"/>
    <property type="match status" value="1"/>
</dbReference>
<dbReference type="InterPro" id="IPR003148">
    <property type="entry name" value="RCK_N"/>
</dbReference>
<accession>A0A845DNA9</accession>
<dbReference type="Gene3D" id="1.10.287.70">
    <property type="match status" value="1"/>
</dbReference>
<evidence type="ECO:0000256" key="5">
    <source>
        <dbReference type="ARBA" id="ARBA00022826"/>
    </source>
</evidence>